<keyword evidence="2 8" id="KW-0813">Transport</keyword>
<evidence type="ECO:0000256" key="4">
    <source>
        <dbReference type="ARBA" id="ARBA00022692"/>
    </source>
</evidence>
<dbReference type="Gene3D" id="2.40.170.20">
    <property type="entry name" value="TonB-dependent receptor, beta-barrel domain"/>
    <property type="match status" value="1"/>
</dbReference>
<comment type="similarity">
    <text evidence="8 9">Belongs to the TonB-dependent receptor family.</text>
</comment>
<dbReference type="InterPro" id="IPR036942">
    <property type="entry name" value="Beta-barrel_TonB_sf"/>
</dbReference>
<feature type="domain" description="TonB-dependent receptor-like beta-barrel" evidence="10">
    <location>
        <begin position="527"/>
        <end position="920"/>
    </location>
</feature>
<feature type="domain" description="TonB-dependent receptor plug" evidence="11">
    <location>
        <begin position="219"/>
        <end position="342"/>
    </location>
</feature>
<protein>
    <submittedName>
        <fullName evidence="12">SusC/RagA family TonB-linked outer membrane protein</fullName>
    </submittedName>
</protein>
<evidence type="ECO:0000256" key="2">
    <source>
        <dbReference type="ARBA" id="ARBA00022448"/>
    </source>
</evidence>
<evidence type="ECO:0000256" key="5">
    <source>
        <dbReference type="ARBA" id="ARBA00023077"/>
    </source>
</evidence>
<dbReference type="Pfam" id="PF13715">
    <property type="entry name" value="CarbopepD_reg_2"/>
    <property type="match status" value="1"/>
</dbReference>
<dbReference type="PROSITE" id="PS52016">
    <property type="entry name" value="TONB_DEPENDENT_REC_3"/>
    <property type="match status" value="1"/>
</dbReference>
<keyword evidence="4 8" id="KW-0812">Transmembrane</keyword>
<accession>A0A5B8VMA0</accession>
<dbReference type="GO" id="GO:0009279">
    <property type="term" value="C:cell outer membrane"/>
    <property type="evidence" value="ECO:0007669"/>
    <property type="project" value="UniProtKB-SubCell"/>
</dbReference>
<dbReference type="SUPFAM" id="SSF49464">
    <property type="entry name" value="Carboxypeptidase regulatory domain-like"/>
    <property type="match status" value="1"/>
</dbReference>
<dbReference type="InterPro" id="IPR008969">
    <property type="entry name" value="CarboxyPept-like_regulatory"/>
</dbReference>
<dbReference type="KEGG" id="agi:FSB73_06530"/>
<dbReference type="AlphaFoldDB" id="A0A5B8VMA0"/>
<evidence type="ECO:0000256" key="7">
    <source>
        <dbReference type="ARBA" id="ARBA00023237"/>
    </source>
</evidence>
<sequence>MLKKRKYRWSIVLVLCGLMIIQSGYGQKVNLPKKNMPLEALFKLIRTQTGYEFLYNSDMLEGIGPISIEAHDLTVQQLLDKTLKSLPLTYSILDDKTIVIRKKALKTATPDKKNEPQPKKELRGRVLDETGTPIQNASVVIQGTKTGTLTGINGEFLLLVGEKEINDSVIISYVGYRSRHLKPDYTADVTLKIVLQAITYEHEDVMVSTGYQLINKDSYTGTAVTVSGEQLKKVNPQSILQSLQVFDPSFKIAENNLVGSNPNSLPQINVRGSTALPSGSAGSIISRNNLSGTVNLPTFILDGYEVDVQKIFDLDINRVKTITLLKDAAATAVYGSRAANGVVVITTVPPKAGKLSLSYDVNLNVATPDLTQYHVLNSQQKLEYEQMAGLYSRDNNPGLSSDQLDDLYYHKKMLVLSGVNTDWLSQPVRTAVGQKHTLFLEGGTEDLRYGLSLRYQTSPGVMKGSSRDRYSTELDLAYNLGRKFLFKNSLSVTKMNGEDSPYGSFADYVKMNPYYPVWDSTGAVLQSVDDWTRTYSNGSIYQTPVLNPMYDATLGGFSKSEYLELIDAFSADWTMARGLRLKGQLSLSQVRSTGNHFVSPFANTYFNYPTDQLQKRGQYDYNNQISTNLDGSLTFNFNRQIGHHFVNLVAGSNIRTTKVDYKAFTAIGFSNDKFSDIGFASGYAEGATPYSDYQQSRLIGLFTSVNYSYMDKYLMDFTFREDGSSTFGSAKRMAPFSAFGIGWNLHKEAFMENTPFSRFKIRASTGLTGSVSFSPYMAQTTYSYYMNNWYSTGPGAIVNNYGNDHLQWQKTRDYDLGLELGFLQDRLQIMPRYYIKRTRGLIATVTLPPSTGFASYLDNIGDMENKGWELSFQYNLIRSQYFNWNITSNLVHNENTIVKISDALKAYNNTVDEASQLAGNQGVPLLHYVEGQSLNAIYAVPSLGIDPESGREVYLKKDGTRTFDWDAKDVRPVGVDQPKAEGYFGSSVNYKAFNLSFNFYTRWGGDHYNQTLVDRVENADPRDNVDSRVFSDKWKAPGDHTFYKNIADLGQTQTVSRFVQKDNVLELQSFYLSYDLPPAKLKGSSLKSLRVAFTTNNLIRWSSITQERGIDYPFARSFNISLTGRF</sequence>
<dbReference type="RefSeq" id="WP_146780707.1">
    <property type="nucleotide sequence ID" value="NZ_CP042434.1"/>
</dbReference>
<evidence type="ECO:0000256" key="9">
    <source>
        <dbReference type="RuleBase" id="RU003357"/>
    </source>
</evidence>
<organism evidence="12 13">
    <name type="scientific">Arachidicoccus ginsenosidivorans</name>
    <dbReference type="NCBI Taxonomy" id="496057"/>
    <lineage>
        <taxon>Bacteria</taxon>
        <taxon>Pseudomonadati</taxon>
        <taxon>Bacteroidota</taxon>
        <taxon>Chitinophagia</taxon>
        <taxon>Chitinophagales</taxon>
        <taxon>Chitinophagaceae</taxon>
        <taxon>Arachidicoccus</taxon>
    </lineage>
</organism>
<dbReference type="OrthoDB" id="1094723at2"/>
<dbReference type="Proteomes" id="UP000321291">
    <property type="component" value="Chromosome"/>
</dbReference>
<evidence type="ECO:0000256" key="8">
    <source>
        <dbReference type="PROSITE-ProRule" id="PRU01360"/>
    </source>
</evidence>
<dbReference type="EMBL" id="CP042434">
    <property type="protein sequence ID" value="QEC71378.1"/>
    <property type="molecule type" value="Genomic_DNA"/>
</dbReference>
<proteinExistence type="inferred from homology"/>
<evidence type="ECO:0000256" key="6">
    <source>
        <dbReference type="ARBA" id="ARBA00023136"/>
    </source>
</evidence>
<evidence type="ECO:0000313" key="12">
    <source>
        <dbReference type="EMBL" id="QEC71378.1"/>
    </source>
</evidence>
<dbReference type="Gene3D" id="2.170.130.10">
    <property type="entry name" value="TonB-dependent receptor, plug domain"/>
    <property type="match status" value="1"/>
</dbReference>
<evidence type="ECO:0000259" key="11">
    <source>
        <dbReference type="Pfam" id="PF07715"/>
    </source>
</evidence>
<dbReference type="NCBIfam" id="TIGR04057">
    <property type="entry name" value="SusC_RagA_signa"/>
    <property type="match status" value="1"/>
</dbReference>
<dbReference type="NCBIfam" id="TIGR04056">
    <property type="entry name" value="OMP_RagA_SusC"/>
    <property type="match status" value="1"/>
</dbReference>
<keyword evidence="6 8" id="KW-0472">Membrane</keyword>
<dbReference type="Pfam" id="PF00593">
    <property type="entry name" value="TonB_dep_Rec_b-barrel"/>
    <property type="match status" value="1"/>
</dbReference>
<dbReference type="InterPro" id="IPR023997">
    <property type="entry name" value="TonB-dep_OMP_SusC/RagA_CS"/>
</dbReference>
<evidence type="ECO:0000256" key="3">
    <source>
        <dbReference type="ARBA" id="ARBA00022452"/>
    </source>
</evidence>
<dbReference type="InterPro" id="IPR023996">
    <property type="entry name" value="TonB-dep_OMP_SusC/RagA"/>
</dbReference>
<reference evidence="12 13" key="1">
    <citation type="journal article" date="2017" name="Int. J. Syst. Evol. Microbiol.">
        <title>Arachidicoccus ginsenosidivorans sp. nov., with ginsenoside-converting activity isolated from ginseng cultivating soil.</title>
        <authorList>
            <person name="Siddiqi M.Z."/>
            <person name="Aslam Z."/>
            <person name="Im W.T."/>
        </authorList>
    </citation>
    <scope>NUCLEOTIDE SEQUENCE [LARGE SCALE GENOMIC DNA]</scope>
    <source>
        <strain evidence="12 13">Gsoil 809</strain>
    </source>
</reference>
<dbReference type="InterPro" id="IPR039426">
    <property type="entry name" value="TonB-dep_rcpt-like"/>
</dbReference>
<evidence type="ECO:0000256" key="1">
    <source>
        <dbReference type="ARBA" id="ARBA00004571"/>
    </source>
</evidence>
<comment type="subcellular location">
    <subcellularLocation>
        <location evidence="1 8">Cell outer membrane</location>
        <topology evidence="1 8">Multi-pass membrane protein</topology>
    </subcellularLocation>
</comment>
<dbReference type="InterPro" id="IPR037066">
    <property type="entry name" value="Plug_dom_sf"/>
</dbReference>
<keyword evidence="13" id="KW-1185">Reference proteome</keyword>
<dbReference type="Gene3D" id="2.60.40.1120">
    <property type="entry name" value="Carboxypeptidase-like, regulatory domain"/>
    <property type="match status" value="1"/>
</dbReference>
<evidence type="ECO:0000313" key="13">
    <source>
        <dbReference type="Proteomes" id="UP000321291"/>
    </source>
</evidence>
<dbReference type="InterPro" id="IPR000531">
    <property type="entry name" value="Beta-barrel_TonB"/>
</dbReference>
<keyword evidence="3 8" id="KW-1134">Transmembrane beta strand</keyword>
<keyword evidence="5 9" id="KW-0798">TonB box</keyword>
<dbReference type="Pfam" id="PF07715">
    <property type="entry name" value="Plug"/>
    <property type="match status" value="1"/>
</dbReference>
<dbReference type="InterPro" id="IPR012910">
    <property type="entry name" value="Plug_dom"/>
</dbReference>
<name>A0A5B8VMA0_9BACT</name>
<dbReference type="SUPFAM" id="SSF56935">
    <property type="entry name" value="Porins"/>
    <property type="match status" value="1"/>
</dbReference>
<keyword evidence="7 8" id="KW-0998">Cell outer membrane</keyword>
<gene>
    <name evidence="12" type="ORF">FSB73_06530</name>
</gene>
<evidence type="ECO:0000259" key="10">
    <source>
        <dbReference type="Pfam" id="PF00593"/>
    </source>
</evidence>